<gene>
    <name evidence="1" type="ORF">K8I29_19780</name>
</gene>
<proteinExistence type="predicted"/>
<dbReference type="InterPro" id="IPR052968">
    <property type="entry name" value="Nucleotide_metab_enz"/>
</dbReference>
<comment type="caution">
    <text evidence="1">The sequence shown here is derived from an EMBL/GenBank/DDBJ whole genome shotgun (WGS) entry which is preliminary data.</text>
</comment>
<dbReference type="InterPro" id="IPR038763">
    <property type="entry name" value="DHH_sf"/>
</dbReference>
<evidence type="ECO:0000313" key="1">
    <source>
        <dbReference type="EMBL" id="MBZ0158445.1"/>
    </source>
</evidence>
<name>A0A953M3T5_9BACT</name>
<dbReference type="PANTHER" id="PTHR42146">
    <property type="entry name" value="3',5'-CYCLIC-NUCLEOTIDE PHOSPHODIESTERASE"/>
    <property type="match status" value="1"/>
</dbReference>
<dbReference type="PANTHER" id="PTHR42146:SF1">
    <property type="entry name" value="OLIGORIBONUCLEASE NRNB"/>
    <property type="match status" value="1"/>
</dbReference>
<dbReference type="AlphaFoldDB" id="A0A953M3T5"/>
<dbReference type="SUPFAM" id="SSF64182">
    <property type="entry name" value="DHH phosphoesterases"/>
    <property type="match status" value="1"/>
</dbReference>
<accession>A0A953M3T5</accession>
<protein>
    <recommendedName>
        <fullName evidence="3">DHHA1 domain-containing protein</fullName>
    </recommendedName>
</protein>
<dbReference type="EMBL" id="JAIOIV010000151">
    <property type="protein sequence ID" value="MBZ0158445.1"/>
    <property type="molecule type" value="Genomic_DNA"/>
</dbReference>
<organism evidence="1 2">
    <name type="scientific">Candidatus Nitrobium versatile</name>
    <dbReference type="NCBI Taxonomy" id="2884831"/>
    <lineage>
        <taxon>Bacteria</taxon>
        <taxon>Pseudomonadati</taxon>
        <taxon>Nitrospirota</taxon>
        <taxon>Nitrospiria</taxon>
        <taxon>Nitrospirales</taxon>
        <taxon>Nitrospiraceae</taxon>
        <taxon>Candidatus Nitrobium</taxon>
    </lineage>
</organism>
<evidence type="ECO:0008006" key="3">
    <source>
        <dbReference type="Google" id="ProtNLM"/>
    </source>
</evidence>
<dbReference type="Proteomes" id="UP000705867">
    <property type="component" value="Unassembled WGS sequence"/>
</dbReference>
<reference evidence="1" key="1">
    <citation type="journal article" date="2021" name="bioRxiv">
        <title>Unraveling nitrogen, sulfur and carbon metabolic pathways and microbial community transcriptional responses to substrate deprivation and toxicity stresses in a bioreactor mimicking anoxic brackish coastal sediment conditions.</title>
        <authorList>
            <person name="Martins P.D."/>
            <person name="Echeveste M.J."/>
            <person name="Arshad A."/>
            <person name="Kurth J."/>
            <person name="Ouboter H."/>
            <person name="Jetten M.S.M."/>
            <person name="Welte C.U."/>
        </authorList>
    </citation>
    <scope>NUCLEOTIDE SEQUENCE</scope>
    <source>
        <strain evidence="1">MAG_39</strain>
    </source>
</reference>
<sequence>MKCFYHKADMDGKCSGAIVKMVFPSCEMIGINYGDTFPWERIKEGEAVFMVDFCLQPFEDMERLNRLCTLTWIDHHKSAIEEMFRRKFRAIGGQSLVDGLAACELTWAFLHATQEIPRAVHLLGRYDVWEHHNHPGALEFQYGIRNAGDCRPENQTLWQELFYLPARVEEIIKEGALLLSYEERQNEAYVKSCAFEVELDGLRCIAVNKGLANSLLFKSVYDPEKHDAMLAFVRRPGKWTVSIYADKPEVDASAICKARGGGGHKGAAGFQCETLPF</sequence>
<dbReference type="Gene3D" id="3.10.310.30">
    <property type="match status" value="1"/>
</dbReference>
<reference evidence="1" key="2">
    <citation type="submission" date="2021-08" db="EMBL/GenBank/DDBJ databases">
        <authorList>
            <person name="Dalcin Martins P."/>
        </authorList>
    </citation>
    <scope>NUCLEOTIDE SEQUENCE</scope>
    <source>
        <strain evidence="1">MAG_39</strain>
    </source>
</reference>
<evidence type="ECO:0000313" key="2">
    <source>
        <dbReference type="Proteomes" id="UP000705867"/>
    </source>
</evidence>